<accession>A0A845AEP9</accession>
<keyword evidence="2" id="KW-0808">Transferase</keyword>
<dbReference type="OrthoDB" id="7301318at2"/>
<protein>
    <submittedName>
        <fullName evidence="2">GNAT family N-acetyltransferase</fullName>
    </submittedName>
</protein>
<reference evidence="2 3" key="1">
    <citation type="submission" date="2019-12" db="EMBL/GenBank/DDBJ databases">
        <title>Genomic-based taxomic classification of the family Erythrobacteraceae.</title>
        <authorList>
            <person name="Xu L."/>
        </authorList>
    </citation>
    <scope>NUCLEOTIDE SEQUENCE [LARGE SCALE GENOMIC DNA]</scope>
    <source>
        <strain evidence="2 3">KEMB 9005-328</strain>
    </source>
</reference>
<dbReference type="EMBL" id="WTYA01000002">
    <property type="protein sequence ID" value="MXP27957.1"/>
    <property type="molecule type" value="Genomic_DNA"/>
</dbReference>
<name>A0A845AEP9_9SPHN</name>
<proteinExistence type="predicted"/>
<evidence type="ECO:0000313" key="3">
    <source>
        <dbReference type="Proteomes" id="UP000439780"/>
    </source>
</evidence>
<keyword evidence="3" id="KW-1185">Reference proteome</keyword>
<dbReference type="GO" id="GO:0016747">
    <property type="term" value="F:acyltransferase activity, transferring groups other than amino-acyl groups"/>
    <property type="evidence" value="ECO:0007669"/>
    <property type="project" value="InterPro"/>
</dbReference>
<dbReference type="SUPFAM" id="SSF55729">
    <property type="entry name" value="Acyl-CoA N-acyltransferases (Nat)"/>
    <property type="match status" value="1"/>
</dbReference>
<dbReference type="Proteomes" id="UP000439780">
    <property type="component" value="Unassembled WGS sequence"/>
</dbReference>
<evidence type="ECO:0000313" key="2">
    <source>
        <dbReference type="EMBL" id="MXP27957.1"/>
    </source>
</evidence>
<dbReference type="Gene3D" id="3.40.630.30">
    <property type="match status" value="1"/>
</dbReference>
<feature type="domain" description="N-acetyltransferase" evidence="1">
    <location>
        <begin position="139"/>
        <end position="199"/>
    </location>
</feature>
<dbReference type="AlphaFoldDB" id="A0A845AEP9"/>
<dbReference type="PROSITE" id="PS51186">
    <property type="entry name" value="GNAT"/>
    <property type="match status" value="1"/>
</dbReference>
<dbReference type="InterPro" id="IPR016181">
    <property type="entry name" value="Acyl_CoA_acyltransferase"/>
</dbReference>
<dbReference type="Pfam" id="PF00583">
    <property type="entry name" value="Acetyltransf_1"/>
    <property type="match status" value="1"/>
</dbReference>
<comment type="caution">
    <text evidence="2">The sequence shown here is derived from an EMBL/GenBank/DDBJ whole genome shotgun (WGS) entry which is preliminary data.</text>
</comment>
<sequence length="204" mass="22279">MMERKAPIRRAVTQDLAAIATVHLAAYSTSHFTSRLSSNALMRYYELFLDGGSEALVFEASADERRGEIVGFAVFGTGIAEKIAKFKKENWGAISRAAAQHPMQASSKLIRRLMARSTKSNAPPPADHLLLSIAVCRPRRGIGGHLLDAALSQSREAGADRMGLYVNVDNIGAINRYGSRGFAVRALHGSQFYMEKQLVANNED</sequence>
<organism evidence="2 3">
    <name type="scientific">Qipengyuania algicida</name>
    <dbReference type="NCBI Taxonomy" id="1836209"/>
    <lineage>
        <taxon>Bacteria</taxon>
        <taxon>Pseudomonadati</taxon>
        <taxon>Pseudomonadota</taxon>
        <taxon>Alphaproteobacteria</taxon>
        <taxon>Sphingomonadales</taxon>
        <taxon>Erythrobacteraceae</taxon>
        <taxon>Qipengyuania</taxon>
    </lineage>
</organism>
<evidence type="ECO:0000259" key="1">
    <source>
        <dbReference type="PROSITE" id="PS51186"/>
    </source>
</evidence>
<gene>
    <name evidence="2" type="ORF">GRI58_03860</name>
</gene>
<dbReference type="InterPro" id="IPR000182">
    <property type="entry name" value="GNAT_dom"/>
</dbReference>